<evidence type="ECO:0000313" key="3">
    <source>
        <dbReference type="EMBL" id="ELT99371.1"/>
    </source>
</evidence>
<dbReference type="EMBL" id="KB309073">
    <property type="protein sequence ID" value="ELT95589.1"/>
    <property type="molecule type" value="Genomic_DNA"/>
</dbReference>
<reference evidence="4" key="3">
    <citation type="submission" date="2015-06" db="UniProtKB">
        <authorList>
            <consortium name="EnsemblMetazoa"/>
        </authorList>
    </citation>
    <scope>IDENTIFICATION</scope>
</reference>
<dbReference type="EnsemblMetazoa" id="CapteT200455">
    <property type="protein sequence ID" value="CapteP200455"/>
    <property type="gene ID" value="CapteG200455"/>
</dbReference>
<dbReference type="EnsemblMetazoa" id="CapteT204404">
    <property type="protein sequence ID" value="CapteP204404"/>
    <property type="gene ID" value="CapteG204404"/>
</dbReference>
<dbReference type="EMBL" id="KB306936">
    <property type="protein sequence ID" value="ELT99371.1"/>
    <property type="molecule type" value="Genomic_DNA"/>
</dbReference>
<reference evidence="3 5" key="2">
    <citation type="journal article" date="2013" name="Nature">
        <title>Insights into bilaterian evolution from three spiralian genomes.</title>
        <authorList>
            <person name="Simakov O."/>
            <person name="Marletaz F."/>
            <person name="Cho S.J."/>
            <person name="Edsinger-Gonzales E."/>
            <person name="Havlak P."/>
            <person name="Hellsten U."/>
            <person name="Kuo D.H."/>
            <person name="Larsson T."/>
            <person name="Lv J."/>
            <person name="Arendt D."/>
            <person name="Savage R."/>
            <person name="Osoegawa K."/>
            <person name="de Jong P."/>
            <person name="Grimwood J."/>
            <person name="Chapman J.A."/>
            <person name="Shapiro H."/>
            <person name="Aerts A."/>
            <person name="Otillar R.P."/>
            <person name="Terry A.Y."/>
            <person name="Boore J.L."/>
            <person name="Grigoriev I.V."/>
            <person name="Lindberg D.R."/>
            <person name="Seaver E.C."/>
            <person name="Weisblat D.A."/>
            <person name="Putnam N.H."/>
            <person name="Rokhsar D.S."/>
        </authorList>
    </citation>
    <scope>NUCLEOTIDE SEQUENCE</scope>
    <source>
        <strain evidence="3 5">I ESC-2004</strain>
    </source>
</reference>
<evidence type="ECO:0000313" key="4">
    <source>
        <dbReference type="EnsemblMetazoa" id="CapteP200455"/>
    </source>
</evidence>
<proteinExistence type="predicted"/>
<feature type="compositionally biased region" description="Basic and acidic residues" evidence="1">
    <location>
        <begin position="261"/>
        <end position="270"/>
    </location>
</feature>
<feature type="compositionally biased region" description="Basic and acidic residues" evidence="1">
    <location>
        <begin position="221"/>
        <end position="242"/>
    </location>
</feature>
<evidence type="ECO:0000313" key="2">
    <source>
        <dbReference type="EMBL" id="ELT95589.1"/>
    </source>
</evidence>
<dbReference type="EMBL" id="AMQN01011749">
    <property type="status" value="NOT_ANNOTATED_CDS"/>
    <property type="molecule type" value="Genomic_DNA"/>
</dbReference>
<evidence type="ECO:0000256" key="1">
    <source>
        <dbReference type="SAM" id="MobiDB-lite"/>
    </source>
</evidence>
<dbReference type="PANTHER" id="PTHR37445">
    <property type="entry name" value="PROTEIN CBG24663"/>
    <property type="match status" value="1"/>
</dbReference>
<dbReference type="PANTHER" id="PTHR37445:SF3">
    <property type="entry name" value="ZINC FINGER PHD-TYPE DOMAIN-CONTAINING PROTEIN"/>
    <property type="match status" value="1"/>
</dbReference>
<organism evidence="3">
    <name type="scientific">Capitella teleta</name>
    <name type="common">Polychaete worm</name>
    <dbReference type="NCBI Taxonomy" id="283909"/>
    <lineage>
        <taxon>Eukaryota</taxon>
        <taxon>Metazoa</taxon>
        <taxon>Spiralia</taxon>
        <taxon>Lophotrochozoa</taxon>
        <taxon>Annelida</taxon>
        <taxon>Polychaeta</taxon>
        <taxon>Sedentaria</taxon>
        <taxon>Scolecida</taxon>
        <taxon>Capitellidae</taxon>
        <taxon>Capitella</taxon>
    </lineage>
</organism>
<accession>R7U6T7</accession>
<dbReference type="EMBL" id="AMQN01026587">
    <property type="status" value="NOT_ANNOTATED_CDS"/>
    <property type="molecule type" value="Genomic_DNA"/>
</dbReference>
<dbReference type="AlphaFoldDB" id="R7U6T7"/>
<name>R7U6T7_CAPTE</name>
<gene>
    <name evidence="2" type="ORF">CAPTEDRAFT_200455</name>
    <name evidence="3" type="ORF">CAPTEDRAFT_204404</name>
</gene>
<dbReference type="HOGENOM" id="CLU_051074_0_0_1"/>
<reference evidence="5" key="1">
    <citation type="submission" date="2012-12" db="EMBL/GenBank/DDBJ databases">
        <authorList>
            <person name="Hellsten U."/>
            <person name="Grimwood J."/>
            <person name="Chapman J.A."/>
            <person name="Shapiro H."/>
            <person name="Aerts A."/>
            <person name="Otillar R.P."/>
            <person name="Terry A.Y."/>
            <person name="Boore J.L."/>
            <person name="Simakov O."/>
            <person name="Marletaz F."/>
            <person name="Cho S.-J."/>
            <person name="Edsinger-Gonzales E."/>
            <person name="Havlak P."/>
            <person name="Kuo D.-H."/>
            <person name="Larsson T."/>
            <person name="Lv J."/>
            <person name="Arendt D."/>
            <person name="Savage R."/>
            <person name="Osoegawa K."/>
            <person name="de Jong P."/>
            <person name="Lindberg D.R."/>
            <person name="Seaver E.C."/>
            <person name="Weisblat D.A."/>
            <person name="Putnam N.H."/>
            <person name="Grigoriev I.V."/>
            <person name="Rokhsar D.S."/>
        </authorList>
    </citation>
    <scope>NUCLEOTIDE SEQUENCE</scope>
    <source>
        <strain evidence="5">I ESC-2004</strain>
    </source>
</reference>
<dbReference type="Proteomes" id="UP000014760">
    <property type="component" value="Unassembled WGS sequence"/>
</dbReference>
<protein>
    <submittedName>
        <fullName evidence="3 4">Uncharacterized protein</fullName>
    </submittedName>
</protein>
<evidence type="ECO:0000313" key="5">
    <source>
        <dbReference type="Proteomes" id="UP000014760"/>
    </source>
</evidence>
<keyword evidence="5" id="KW-1185">Reference proteome</keyword>
<feature type="region of interest" description="Disordered" evidence="1">
    <location>
        <begin position="213"/>
        <end position="274"/>
    </location>
</feature>
<sequence>MSQMSKIVDKIISTDTEFPLLGITSDKGNHASDPQEETTTKWTDAINIRGSVKDAILESTKESEQKEVRARTLAIFRVEEPTQEDRRKRNDDDLGFFEELCKEIEVENIDIEKVTRLGKKEEGRNRPHRIKVGNLEQKKIIMKNLKILGNAKRPFSAVTVAHELTIDQGHNWKALIAEANEKTESSFQDDFVFRVINFLGPYRDPKIVKLKARQRPPLANAREDHTSKNTGKSREASSRVDADPAYNKAGDIDVEDNNTGYHRDYRDSRETTTTGQRDSQIYCFYTNADSLPNKITELRA</sequence>